<name>A0ABQ6BAH5_9BRAD</name>
<feature type="transmembrane region" description="Helical" evidence="1">
    <location>
        <begin position="171"/>
        <end position="191"/>
    </location>
</feature>
<dbReference type="Pfam" id="PF04955">
    <property type="entry name" value="HupE_UreJ"/>
    <property type="match status" value="1"/>
</dbReference>
<keyword evidence="2" id="KW-0732">Signal</keyword>
<sequence length="192" mass="18874">MRLIFIGMVLFGALTAPALAHTAVGPTDSFGAGFAHPFGGADHLIAITLVGLWSVLAGGRAIIAWPVTFGAAMLGGFAAASAGLQISFVEAAICLSVVLLGAFIALEVRVSVMPGISAIGILAFFHGHAHGTEAAAAKLVPYAAGFTLATAVLLFVGMGTGFCAGSLPGTVVVRTAGGCAALIGLSLLGGLA</sequence>
<organism evidence="3 4">
    <name type="scientific">Bradyrhizobium iriomotense</name>
    <dbReference type="NCBI Taxonomy" id="441950"/>
    <lineage>
        <taxon>Bacteria</taxon>
        <taxon>Pseudomonadati</taxon>
        <taxon>Pseudomonadota</taxon>
        <taxon>Alphaproteobacteria</taxon>
        <taxon>Hyphomicrobiales</taxon>
        <taxon>Nitrobacteraceae</taxon>
        <taxon>Bradyrhizobium</taxon>
    </lineage>
</organism>
<dbReference type="InterPro" id="IPR007038">
    <property type="entry name" value="HupE_UreJ"/>
</dbReference>
<keyword evidence="1" id="KW-1133">Transmembrane helix</keyword>
<dbReference type="PIRSF" id="PIRSF016919">
    <property type="entry name" value="HupE_UreJ"/>
    <property type="match status" value="1"/>
</dbReference>
<reference evidence="4" key="1">
    <citation type="journal article" date="2019" name="Int. J. Syst. Evol. Microbiol.">
        <title>The Global Catalogue of Microorganisms (GCM) 10K type strain sequencing project: providing services to taxonomists for standard genome sequencing and annotation.</title>
        <authorList>
            <consortium name="The Broad Institute Genomics Platform"/>
            <consortium name="The Broad Institute Genome Sequencing Center for Infectious Disease"/>
            <person name="Wu L."/>
            <person name="Ma J."/>
        </authorList>
    </citation>
    <scope>NUCLEOTIDE SEQUENCE [LARGE SCALE GENOMIC DNA]</scope>
    <source>
        <strain evidence="4">NBRC 102520</strain>
    </source>
</reference>
<evidence type="ECO:0000313" key="3">
    <source>
        <dbReference type="EMBL" id="GLR90851.1"/>
    </source>
</evidence>
<feature type="transmembrane region" description="Helical" evidence="1">
    <location>
        <begin position="139"/>
        <end position="159"/>
    </location>
</feature>
<keyword evidence="1" id="KW-0472">Membrane</keyword>
<comment type="caution">
    <text evidence="3">The sequence shown here is derived from an EMBL/GenBank/DDBJ whole genome shotgun (WGS) entry which is preliminary data.</text>
</comment>
<feature type="signal peptide" evidence="2">
    <location>
        <begin position="1"/>
        <end position="20"/>
    </location>
</feature>
<feature type="transmembrane region" description="Helical" evidence="1">
    <location>
        <begin position="110"/>
        <end position="127"/>
    </location>
</feature>
<dbReference type="EMBL" id="BSOW01000038">
    <property type="protein sequence ID" value="GLR90851.1"/>
    <property type="molecule type" value="Genomic_DNA"/>
</dbReference>
<evidence type="ECO:0000256" key="2">
    <source>
        <dbReference type="SAM" id="SignalP"/>
    </source>
</evidence>
<proteinExistence type="predicted"/>
<keyword evidence="4" id="KW-1185">Reference proteome</keyword>
<accession>A0ABQ6BAH5</accession>
<gene>
    <name evidence="3" type="ORF">GCM10007857_75670</name>
</gene>
<feature type="transmembrane region" description="Helical" evidence="1">
    <location>
        <begin position="44"/>
        <end position="65"/>
    </location>
</feature>
<dbReference type="RefSeq" id="WP_284273920.1">
    <property type="nucleotide sequence ID" value="NZ_BSOW01000038.1"/>
</dbReference>
<evidence type="ECO:0000256" key="1">
    <source>
        <dbReference type="SAM" id="Phobius"/>
    </source>
</evidence>
<dbReference type="Proteomes" id="UP001156905">
    <property type="component" value="Unassembled WGS sequence"/>
</dbReference>
<keyword evidence="1" id="KW-0812">Transmembrane</keyword>
<evidence type="ECO:0000313" key="4">
    <source>
        <dbReference type="Proteomes" id="UP001156905"/>
    </source>
</evidence>
<feature type="transmembrane region" description="Helical" evidence="1">
    <location>
        <begin position="77"/>
        <end position="104"/>
    </location>
</feature>
<protein>
    <submittedName>
        <fullName evidence="3">Protein hupE</fullName>
    </submittedName>
</protein>
<feature type="chain" id="PRO_5046652190" evidence="2">
    <location>
        <begin position="21"/>
        <end position="192"/>
    </location>
</feature>